<feature type="transmembrane region" description="Helical" evidence="1">
    <location>
        <begin position="12"/>
        <end position="36"/>
    </location>
</feature>
<sequence>MEERENKMSLGDVCNLLGWTMLILGTIGAFILANVFGTETRGYYYSYEARDWNTTLAIFFGTLLPVCATSFQLLATARIMEVQQEIQEKLNAN</sequence>
<proteinExistence type="predicted"/>
<keyword evidence="1" id="KW-0812">Transmembrane</keyword>
<name>A0A1I6JQI8_9FIRM</name>
<dbReference type="RefSeq" id="WP_031473334.1">
    <property type="nucleotide sequence ID" value="NZ_FOZC01000010.1"/>
</dbReference>
<reference evidence="2 3" key="1">
    <citation type="submission" date="2016-10" db="EMBL/GenBank/DDBJ databases">
        <authorList>
            <person name="de Groot N.N."/>
        </authorList>
    </citation>
    <scope>NUCLEOTIDE SEQUENCE [LARGE SCALE GENOMIC DNA]</scope>
    <source>
        <strain evidence="2 3">F</strain>
    </source>
</reference>
<evidence type="ECO:0000256" key="1">
    <source>
        <dbReference type="SAM" id="Phobius"/>
    </source>
</evidence>
<organism evidence="2 3">
    <name type="scientific">[Clostridium] aminophilum</name>
    <dbReference type="NCBI Taxonomy" id="1526"/>
    <lineage>
        <taxon>Bacteria</taxon>
        <taxon>Bacillati</taxon>
        <taxon>Bacillota</taxon>
        <taxon>Clostridia</taxon>
        <taxon>Lachnospirales</taxon>
        <taxon>Lachnospiraceae</taxon>
    </lineage>
</organism>
<accession>A0A1I6JQI8</accession>
<feature type="transmembrane region" description="Helical" evidence="1">
    <location>
        <begin position="56"/>
        <end position="75"/>
    </location>
</feature>
<dbReference type="Proteomes" id="UP000214760">
    <property type="component" value="Unassembled WGS sequence"/>
</dbReference>
<dbReference type="EMBL" id="FOZC01000010">
    <property type="protein sequence ID" value="SFR81207.1"/>
    <property type="molecule type" value="Genomic_DNA"/>
</dbReference>
<gene>
    <name evidence="2" type="ORF">SAMN02910262_01792</name>
</gene>
<dbReference type="AlphaFoldDB" id="A0A1I6JQI8"/>
<protein>
    <submittedName>
        <fullName evidence="2">Uncharacterized protein</fullName>
    </submittedName>
</protein>
<keyword evidence="1" id="KW-1133">Transmembrane helix</keyword>
<keyword evidence="1" id="KW-0472">Membrane</keyword>
<evidence type="ECO:0000313" key="2">
    <source>
        <dbReference type="EMBL" id="SFR81207.1"/>
    </source>
</evidence>
<evidence type="ECO:0000313" key="3">
    <source>
        <dbReference type="Proteomes" id="UP000214760"/>
    </source>
</evidence>